<dbReference type="PANTHER" id="PTHR34383">
    <property type="entry name" value="POLYPHOSPHATE:AMP PHOSPHOTRANSFERASE-RELATED"/>
    <property type="match status" value="1"/>
</dbReference>
<dbReference type="InterPro" id="IPR016898">
    <property type="entry name" value="Polyphosphate_phosphotransfera"/>
</dbReference>
<dbReference type="PIRSF" id="PIRSF028756">
    <property type="entry name" value="PPK2_prd"/>
    <property type="match status" value="1"/>
</dbReference>
<keyword evidence="1 4" id="KW-0808">Transferase</keyword>
<evidence type="ECO:0000256" key="1">
    <source>
        <dbReference type="ARBA" id="ARBA00022679"/>
    </source>
</evidence>
<dbReference type="NCBIfam" id="TIGR03709">
    <property type="entry name" value="PPK2_rel_1"/>
    <property type="match status" value="1"/>
</dbReference>
<dbReference type="PANTHER" id="PTHR34383:SF3">
    <property type="entry name" value="POLYPHOSPHATE:AMP PHOSPHOTRANSFERASE"/>
    <property type="match status" value="1"/>
</dbReference>
<protein>
    <submittedName>
        <fullName evidence="4">Polyphosphate:nucleotide phosphotransferase, PPK2 family</fullName>
    </submittedName>
</protein>
<evidence type="ECO:0000313" key="5">
    <source>
        <dbReference type="Proteomes" id="UP000199004"/>
    </source>
</evidence>
<dbReference type="InterPro" id="IPR022300">
    <property type="entry name" value="PPK2-rel_1"/>
</dbReference>
<dbReference type="AlphaFoldDB" id="A0A1H0H2S0"/>
<evidence type="ECO:0000259" key="3">
    <source>
        <dbReference type="Pfam" id="PF03976"/>
    </source>
</evidence>
<dbReference type="Gene3D" id="3.40.50.300">
    <property type="entry name" value="P-loop containing nucleotide triphosphate hydrolases"/>
    <property type="match status" value="1"/>
</dbReference>
<dbReference type="InterPro" id="IPR027417">
    <property type="entry name" value="P-loop_NTPase"/>
</dbReference>
<dbReference type="Pfam" id="PF03976">
    <property type="entry name" value="PPK2"/>
    <property type="match status" value="1"/>
</dbReference>
<organism evidence="4 5">
    <name type="scientific">Nocardioides szechwanensis</name>
    <dbReference type="NCBI Taxonomy" id="1005944"/>
    <lineage>
        <taxon>Bacteria</taxon>
        <taxon>Bacillati</taxon>
        <taxon>Actinomycetota</taxon>
        <taxon>Actinomycetes</taxon>
        <taxon>Propionibacteriales</taxon>
        <taxon>Nocardioidaceae</taxon>
        <taxon>Nocardioides</taxon>
    </lineage>
</organism>
<accession>A0A1H0H2S0</accession>
<reference evidence="5" key="1">
    <citation type="submission" date="2016-10" db="EMBL/GenBank/DDBJ databases">
        <authorList>
            <person name="Varghese N."/>
            <person name="Submissions S."/>
        </authorList>
    </citation>
    <scope>NUCLEOTIDE SEQUENCE [LARGE SCALE GENOMIC DNA]</scope>
    <source>
        <strain evidence="5">CGMCC 1.11147</strain>
    </source>
</reference>
<keyword evidence="5" id="KW-1185">Reference proteome</keyword>
<dbReference type="GO" id="GO:0006797">
    <property type="term" value="P:polyphosphate metabolic process"/>
    <property type="evidence" value="ECO:0007669"/>
    <property type="project" value="InterPro"/>
</dbReference>
<gene>
    <name evidence="4" type="ORF">SAMN05192576_3439</name>
</gene>
<keyword evidence="2" id="KW-0418">Kinase</keyword>
<dbReference type="GO" id="GO:0008976">
    <property type="term" value="F:polyphosphate kinase activity"/>
    <property type="evidence" value="ECO:0007669"/>
    <property type="project" value="InterPro"/>
</dbReference>
<dbReference type="EMBL" id="FNIC01000006">
    <property type="protein sequence ID" value="SDO13423.1"/>
    <property type="molecule type" value="Genomic_DNA"/>
</dbReference>
<dbReference type="SUPFAM" id="SSF52540">
    <property type="entry name" value="P-loop containing nucleoside triphosphate hydrolases"/>
    <property type="match status" value="1"/>
</dbReference>
<name>A0A1H0H2S0_9ACTN</name>
<dbReference type="STRING" id="1005944.SAMN05192576_3439"/>
<dbReference type="InterPro" id="IPR022488">
    <property type="entry name" value="PPK2-related"/>
</dbReference>
<evidence type="ECO:0000256" key="2">
    <source>
        <dbReference type="ARBA" id="ARBA00022777"/>
    </source>
</evidence>
<proteinExistence type="predicted"/>
<sequence>MSLPPVEPLVRLPPGPVDLSSIQTDATPGFEGDKEAGEAELAAIGPELAGVQERLFAERTTGSPRSLLLVLQGMDTSGKGGVLRYTVGLVDPQGVQIKAFKAPTKTELSRDFLWRIKRALPEPGHIGVFDRSHYEDVLIARVHQLASAAEIERRYGAINDFEAELVASGTVVLKCMLHISAVEQKERLLSRLDDPAKHWKFNPGDVDERAHWAAYQDAYEIALERTNTEVAPWHVVPSDRKWSRNLTIARLLNERLKAMAPVWPVADFDVEEQRARLLNEVLQT</sequence>
<dbReference type="RefSeq" id="WP_091026033.1">
    <property type="nucleotide sequence ID" value="NZ_BKAE01000008.1"/>
</dbReference>
<dbReference type="OrthoDB" id="9775224at2"/>
<feature type="domain" description="Polyphosphate kinase-2-related" evidence="3">
    <location>
        <begin position="33"/>
        <end position="259"/>
    </location>
</feature>
<evidence type="ECO:0000313" key="4">
    <source>
        <dbReference type="EMBL" id="SDO13423.1"/>
    </source>
</evidence>
<dbReference type="Proteomes" id="UP000199004">
    <property type="component" value="Unassembled WGS sequence"/>
</dbReference>